<keyword evidence="2 6" id="KW-1003">Cell membrane</keyword>
<dbReference type="GeneID" id="108016174"/>
<accession>A0AB40DGZ8</accession>
<keyword evidence="6" id="KW-0807">Transducer</keyword>
<feature type="transmembrane region" description="Helical" evidence="6">
    <location>
        <begin position="384"/>
        <end position="404"/>
    </location>
</feature>
<dbReference type="InterPro" id="IPR013604">
    <property type="entry name" value="7TM_chemorcpt"/>
</dbReference>
<dbReference type="GO" id="GO:0005886">
    <property type="term" value="C:plasma membrane"/>
    <property type="evidence" value="ECO:0007669"/>
    <property type="project" value="UniProtKB-SubCell"/>
</dbReference>
<protein>
    <recommendedName>
        <fullName evidence="6">Gustatory receptor</fullName>
    </recommendedName>
</protein>
<comment type="caution">
    <text evidence="6">Lacks conserved residue(s) required for the propagation of feature annotation.</text>
</comment>
<dbReference type="RefSeq" id="XP_065722707.1">
    <property type="nucleotide sequence ID" value="XM_065866635.2"/>
</dbReference>
<evidence type="ECO:0000313" key="7">
    <source>
        <dbReference type="Proteomes" id="UP001652628"/>
    </source>
</evidence>
<feature type="transmembrane region" description="Helical" evidence="6">
    <location>
        <begin position="274"/>
        <end position="298"/>
    </location>
</feature>
<dbReference type="Pfam" id="PF08395">
    <property type="entry name" value="7tm_7"/>
    <property type="match status" value="1"/>
</dbReference>
<comment type="similarity">
    <text evidence="6">Belongs to the insect chemoreceptor superfamily. Gustatory receptor (GR) family.</text>
</comment>
<keyword evidence="7" id="KW-1185">Reference proteome</keyword>
<feature type="transmembrane region" description="Helical" evidence="6">
    <location>
        <begin position="310"/>
        <end position="332"/>
    </location>
</feature>
<keyword evidence="6 8" id="KW-0675">Receptor</keyword>
<reference evidence="8" key="1">
    <citation type="submission" date="2025-08" db="UniProtKB">
        <authorList>
            <consortium name="RefSeq"/>
        </authorList>
    </citation>
    <scope>IDENTIFICATION</scope>
</reference>
<dbReference type="AlphaFoldDB" id="A0AB40DGZ8"/>
<name>A0AB40DGZ8_DROSZ</name>
<organism evidence="7 8">
    <name type="scientific">Drosophila suzukii</name>
    <name type="common">Spotted-wing drosophila fruit fly</name>
    <dbReference type="NCBI Taxonomy" id="28584"/>
    <lineage>
        <taxon>Eukaryota</taxon>
        <taxon>Metazoa</taxon>
        <taxon>Ecdysozoa</taxon>
        <taxon>Arthropoda</taxon>
        <taxon>Hexapoda</taxon>
        <taxon>Insecta</taxon>
        <taxon>Pterygota</taxon>
        <taxon>Neoptera</taxon>
        <taxon>Endopterygota</taxon>
        <taxon>Diptera</taxon>
        <taxon>Brachycera</taxon>
        <taxon>Muscomorpha</taxon>
        <taxon>Ephydroidea</taxon>
        <taxon>Drosophilidae</taxon>
        <taxon>Drosophila</taxon>
        <taxon>Sophophora</taxon>
    </lineage>
</organism>
<evidence type="ECO:0000256" key="1">
    <source>
        <dbReference type="ARBA" id="ARBA00004651"/>
    </source>
</evidence>
<feature type="transmembrane region" description="Helical" evidence="6">
    <location>
        <begin position="94"/>
        <end position="120"/>
    </location>
</feature>
<dbReference type="GO" id="GO:0050909">
    <property type="term" value="P:sensory perception of taste"/>
    <property type="evidence" value="ECO:0007669"/>
    <property type="project" value="InterPro"/>
</dbReference>
<evidence type="ECO:0000256" key="4">
    <source>
        <dbReference type="ARBA" id="ARBA00022989"/>
    </source>
</evidence>
<evidence type="ECO:0000256" key="3">
    <source>
        <dbReference type="ARBA" id="ARBA00022692"/>
    </source>
</evidence>
<comment type="function">
    <text evidence="6">Gustatory receptor which mediates acceptance or avoidance behavior, depending on its substrates.</text>
</comment>
<gene>
    <name evidence="8" type="primary">Gr93c</name>
</gene>
<feature type="transmembrane region" description="Helical" evidence="6">
    <location>
        <begin position="66"/>
        <end position="88"/>
    </location>
</feature>
<dbReference type="Proteomes" id="UP001652628">
    <property type="component" value="Chromosome 3"/>
</dbReference>
<sequence>MNTGTSKGLPSVMIERLRKLSLPAVSAVILFCSYHYGRVLGVICFDIGKRTSDQSLVGRNRNRLKWYCLSLRLISATSVLCFCAPHVAEIEDRYIWMLQFLRLSASLICSICIIVVQIGYEKELLRMINSFLRLFRRVRRLSSLKRIGFGGKREFFLLTIKFICLVYELYCELCQLGHLHTLLMLSTMMWDIILEIGSLMIIHIGFFGYLTVAALYSELNRFVRGELRRQLRSLERPGGGPVSRRQLRIVENRLDECISVYDEIERVGRSFHRLFEFPVLIILIVKIFATAVLSYEVIIRSELYPSKAGMWGLVVKSFADVILLTLAVHEAVSSSRVVRHLSLENCPISDHKEWHVKWEMFLSRLNFFEFRVRPLGLFEVSNEVILLFISSMITYFTYVVQYGIQTHLL</sequence>
<dbReference type="GO" id="GO:0007165">
    <property type="term" value="P:signal transduction"/>
    <property type="evidence" value="ECO:0007669"/>
    <property type="project" value="UniProtKB-KW"/>
</dbReference>
<proteinExistence type="inferred from homology"/>
<evidence type="ECO:0000313" key="8">
    <source>
        <dbReference type="RefSeq" id="XP_065722707.1"/>
    </source>
</evidence>
<feature type="transmembrane region" description="Helical" evidence="6">
    <location>
        <begin position="155"/>
        <end position="180"/>
    </location>
</feature>
<feature type="transmembrane region" description="Helical" evidence="6">
    <location>
        <begin position="192"/>
        <end position="216"/>
    </location>
</feature>
<keyword evidence="4 6" id="KW-1133">Transmembrane helix</keyword>
<feature type="transmembrane region" description="Helical" evidence="6">
    <location>
        <begin position="20"/>
        <end position="45"/>
    </location>
</feature>
<keyword evidence="3 6" id="KW-0812">Transmembrane</keyword>
<evidence type="ECO:0000256" key="6">
    <source>
        <dbReference type="RuleBase" id="RU363108"/>
    </source>
</evidence>
<comment type="subcellular location">
    <subcellularLocation>
        <location evidence="1 6">Cell membrane</location>
        <topology evidence="1 6">Multi-pass membrane protein</topology>
    </subcellularLocation>
</comment>
<evidence type="ECO:0000256" key="5">
    <source>
        <dbReference type="ARBA" id="ARBA00023136"/>
    </source>
</evidence>
<evidence type="ECO:0000256" key="2">
    <source>
        <dbReference type="ARBA" id="ARBA00022475"/>
    </source>
</evidence>
<keyword evidence="5 6" id="KW-0472">Membrane</keyword>
<dbReference type="CTD" id="117471"/>